<organism evidence="1 2">
    <name type="scientific">Mycena sanguinolenta</name>
    <dbReference type="NCBI Taxonomy" id="230812"/>
    <lineage>
        <taxon>Eukaryota</taxon>
        <taxon>Fungi</taxon>
        <taxon>Dikarya</taxon>
        <taxon>Basidiomycota</taxon>
        <taxon>Agaricomycotina</taxon>
        <taxon>Agaricomycetes</taxon>
        <taxon>Agaricomycetidae</taxon>
        <taxon>Agaricales</taxon>
        <taxon>Marasmiineae</taxon>
        <taxon>Mycenaceae</taxon>
        <taxon>Mycena</taxon>
    </lineage>
</organism>
<protein>
    <submittedName>
        <fullName evidence="1">F-box domain-containing protein</fullName>
    </submittedName>
</protein>
<dbReference type="Proteomes" id="UP000623467">
    <property type="component" value="Unassembled WGS sequence"/>
</dbReference>
<accession>A0A8H7DIS8</accession>
<keyword evidence="2" id="KW-1185">Reference proteome</keyword>
<evidence type="ECO:0000313" key="1">
    <source>
        <dbReference type="EMBL" id="KAF7376929.1"/>
    </source>
</evidence>
<dbReference type="AlphaFoldDB" id="A0A8H7DIS8"/>
<proteinExistence type="predicted"/>
<comment type="caution">
    <text evidence="1">The sequence shown here is derived from an EMBL/GenBank/DDBJ whole genome shotgun (WGS) entry which is preliminary data.</text>
</comment>
<name>A0A8H7DIS8_9AGAR</name>
<gene>
    <name evidence="1" type="ORF">MSAN_00110700</name>
</gene>
<dbReference type="EMBL" id="JACAZH010000001">
    <property type="protein sequence ID" value="KAF7376929.1"/>
    <property type="molecule type" value="Genomic_DNA"/>
</dbReference>
<reference evidence="1" key="1">
    <citation type="submission" date="2020-05" db="EMBL/GenBank/DDBJ databases">
        <title>Mycena genomes resolve the evolution of fungal bioluminescence.</title>
        <authorList>
            <person name="Tsai I.J."/>
        </authorList>
    </citation>
    <scope>NUCLEOTIDE SEQUENCE</scope>
    <source>
        <strain evidence="1">160909Yilan</strain>
    </source>
</reference>
<evidence type="ECO:0000313" key="2">
    <source>
        <dbReference type="Proteomes" id="UP000623467"/>
    </source>
</evidence>
<sequence length="208" mass="23781">MPTTNCSTDWVLQSPFREHFNTNYVPTDTEIERIRAHLVPHDAELARLEALIRELTAQRDRVKEYIEPHRALISHPRRLPQDIIEEIFLRYLPTPHHDAIMSAGEPPLLYLARGDPSRSPCPVSGLLFILTAFFTSTESKHAAIVNWLERSVPLPSRFQSLAAGRTSILTTSPESALFFNSPRVGRYFISPCYGWVAFSHWPRCMCPD</sequence>
<dbReference type="OrthoDB" id="3221235at2759"/>